<comment type="function">
    <text evidence="10">Catalyzes the NADPH-dependent reduction of ketopantoate into pantoic acid.</text>
</comment>
<evidence type="ECO:0000259" key="11">
    <source>
        <dbReference type="Pfam" id="PF02558"/>
    </source>
</evidence>
<name>A0ABW8NP96_9GAMM</name>
<organism evidence="13 14">
    <name type="scientific">Oceanobacter antarcticus</name>
    <dbReference type="NCBI Taxonomy" id="3133425"/>
    <lineage>
        <taxon>Bacteria</taxon>
        <taxon>Pseudomonadati</taxon>
        <taxon>Pseudomonadota</taxon>
        <taxon>Gammaproteobacteria</taxon>
        <taxon>Oceanospirillales</taxon>
        <taxon>Oceanospirillaceae</taxon>
        <taxon>Oceanobacter</taxon>
    </lineage>
</organism>
<keyword evidence="6 10" id="KW-0521">NADP</keyword>
<dbReference type="InterPro" id="IPR003710">
    <property type="entry name" value="ApbA"/>
</dbReference>
<dbReference type="Gene3D" id="3.40.50.720">
    <property type="entry name" value="NAD(P)-binding Rossmann-like Domain"/>
    <property type="match status" value="1"/>
</dbReference>
<dbReference type="InterPro" id="IPR008927">
    <property type="entry name" value="6-PGluconate_DH-like_C_sf"/>
</dbReference>
<dbReference type="Gene3D" id="1.10.1040.10">
    <property type="entry name" value="N-(1-d-carboxylethyl)-l-norvaline Dehydrogenase, domain 2"/>
    <property type="match status" value="1"/>
</dbReference>
<feature type="domain" description="Ketopantoate reductase C-terminal" evidence="12">
    <location>
        <begin position="188"/>
        <end position="307"/>
    </location>
</feature>
<feature type="domain" description="Ketopantoate reductase N-terminal" evidence="11">
    <location>
        <begin position="3"/>
        <end position="157"/>
    </location>
</feature>
<comment type="caution">
    <text evidence="13">The sequence shown here is derived from an EMBL/GenBank/DDBJ whole genome shotgun (WGS) entry which is preliminary data.</text>
</comment>
<keyword evidence="5 10" id="KW-0566">Pantothenate biosynthesis</keyword>
<comment type="catalytic activity">
    <reaction evidence="9 10">
        <text>(R)-pantoate + NADP(+) = 2-dehydropantoate + NADPH + H(+)</text>
        <dbReference type="Rhea" id="RHEA:16233"/>
        <dbReference type="ChEBI" id="CHEBI:11561"/>
        <dbReference type="ChEBI" id="CHEBI:15378"/>
        <dbReference type="ChEBI" id="CHEBI:15980"/>
        <dbReference type="ChEBI" id="CHEBI:57783"/>
        <dbReference type="ChEBI" id="CHEBI:58349"/>
        <dbReference type="EC" id="1.1.1.169"/>
    </reaction>
</comment>
<evidence type="ECO:0000256" key="1">
    <source>
        <dbReference type="ARBA" id="ARBA00004994"/>
    </source>
</evidence>
<evidence type="ECO:0000259" key="12">
    <source>
        <dbReference type="Pfam" id="PF08546"/>
    </source>
</evidence>
<dbReference type="PANTHER" id="PTHR21708">
    <property type="entry name" value="PROBABLE 2-DEHYDROPANTOATE 2-REDUCTASE"/>
    <property type="match status" value="1"/>
</dbReference>
<comment type="pathway">
    <text evidence="1 10">Cofactor biosynthesis; (R)-pantothenate biosynthesis; (R)-pantoate from 3-methyl-2-oxobutanoate: step 2/2.</text>
</comment>
<dbReference type="Pfam" id="PF08546">
    <property type="entry name" value="ApbA_C"/>
    <property type="match status" value="1"/>
</dbReference>
<dbReference type="EC" id="1.1.1.169" evidence="3 10"/>
<evidence type="ECO:0000256" key="6">
    <source>
        <dbReference type="ARBA" id="ARBA00022857"/>
    </source>
</evidence>
<accession>A0ABW8NP96</accession>
<keyword evidence="7 10" id="KW-0560">Oxidoreductase</keyword>
<protein>
    <recommendedName>
        <fullName evidence="4 10">2-dehydropantoate 2-reductase</fullName>
        <ecNumber evidence="3 10">1.1.1.169</ecNumber>
    </recommendedName>
    <alternativeName>
        <fullName evidence="8 10">Ketopantoate reductase</fullName>
    </alternativeName>
</protein>
<evidence type="ECO:0000256" key="5">
    <source>
        <dbReference type="ARBA" id="ARBA00022655"/>
    </source>
</evidence>
<evidence type="ECO:0000256" key="7">
    <source>
        <dbReference type="ARBA" id="ARBA00023002"/>
    </source>
</evidence>
<dbReference type="SUPFAM" id="SSF48179">
    <property type="entry name" value="6-phosphogluconate dehydrogenase C-terminal domain-like"/>
    <property type="match status" value="1"/>
</dbReference>
<dbReference type="InterPro" id="IPR051402">
    <property type="entry name" value="KPR-Related"/>
</dbReference>
<evidence type="ECO:0000313" key="14">
    <source>
        <dbReference type="Proteomes" id="UP001620597"/>
    </source>
</evidence>
<comment type="similarity">
    <text evidence="2 10">Belongs to the ketopantoate reductase family.</text>
</comment>
<reference evidence="13 14" key="1">
    <citation type="submission" date="2024-03" db="EMBL/GenBank/DDBJ databases">
        <title>High-quality draft genome sequence of Oceanobacter sp. wDCs-4.</title>
        <authorList>
            <person name="Dong C."/>
        </authorList>
    </citation>
    <scope>NUCLEOTIDE SEQUENCE [LARGE SCALE GENOMIC DNA]</scope>
    <source>
        <strain evidence="14">wDCs-4</strain>
    </source>
</reference>
<evidence type="ECO:0000313" key="13">
    <source>
        <dbReference type="EMBL" id="MFK4754815.1"/>
    </source>
</evidence>
<dbReference type="InterPro" id="IPR013332">
    <property type="entry name" value="KPR_N"/>
</dbReference>
<dbReference type="GO" id="GO:0008677">
    <property type="term" value="F:2-dehydropantoate 2-reductase activity"/>
    <property type="evidence" value="ECO:0007669"/>
    <property type="project" value="UniProtKB-EC"/>
</dbReference>
<dbReference type="EMBL" id="JBBKTX010000049">
    <property type="protein sequence ID" value="MFK4754815.1"/>
    <property type="molecule type" value="Genomic_DNA"/>
</dbReference>
<evidence type="ECO:0000256" key="8">
    <source>
        <dbReference type="ARBA" id="ARBA00032024"/>
    </source>
</evidence>
<dbReference type="NCBIfam" id="TIGR00745">
    <property type="entry name" value="apbA_panE"/>
    <property type="match status" value="1"/>
</dbReference>
<keyword evidence="14" id="KW-1185">Reference proteome</keyword>
<evidence type="ECO:0000256" key="2">
    <source>
        <dbReference type="ARBA" id="ARBA00007870"/>
    </source>
</evidence>
<dbReference type="InterPro" id="IPR036291">
    <property type="entry name" value="NAD(P)-bd_dom_sf"/>
</dbReference>
<dbReference type="Pfam" id="PF02558">
    <property type="entry name" value="ApbA"/>
    <property type="match status" value="1"/>
</dbReference>
<proteinExistence type="inferred from homology"/>
<evidence type="ECO:0000256" key="9">
    <source>
        <dbReference type="ARBA" id="ARBA00048793"/>
    </source>
</evidence>
<dbReference type="RefSeq" id="WP_416207592.1">
    <property type="nucleotide sequence ID" value="NZ_JBBKTX010000049.1"/>
</dbReference>
<evidence type="ECO:0000256" key="4">
    <source>
        <dbReference type="ARBA" id="ARBA00019465"/>
    </source>
</evidence>
<dbReference type="InterPro" id="IPR013328">
    <property type="entry name" value="6PGD_dom2"/>
</dbReference>
<dbReference type="InterPro" id="IPR013752">
    <property type="entry name" value="KPA_reductase"/>
</dbReference>
<dbReference type="Proteomes" id="UP001620597">
    <property type="component" value="Unassembled WGS sequence"/>
</dbReference>
<gene>
    <name evidence="13" type="ORF">WG929_20655</name>
</gene>
<evidence type="ECO:0000256" key="3">
    <source>
        <dbReference type="ARBA" id="ARBA00013014"/>
    </source>
</evidence>
<evidence type="ECO:0000256" key="10">
    <source>
        <dbReference type="RuleBase" id="RU362068"/>
    </source>
</evidence>
<dbReference type="SUPFAM" id="SSF51735">
    <property type="entry name" value="NAD(P)-binding Rossmann-fold domains"/>
    <property type="match status" value="1"/>
</dbReference>
<dbReference type="PANTHER" id="PTHR21708:SF26">
    <property type="entry name" value="2-DEHYDROPANTOATE 2-REDUCTASE"/>
    <property type="match status" value="1"/>
</dbReference>
<sequence length="315" mass="34055">MKVLILGAGGIGCYYAARLMDAGHHVVLVARGAHLRAMQTQGLKVIHPQFEFAAPVSACDMPALMSDYRCADFDLIILAAKATVTASMMAELANWLAAASTPLLSLQNGVGNEPLIADVVGSGRTLGGLAVRIGGHIVAPGQVEATGVAQIEMGAWPDSRRNPDWQAHLLRWQAAFVAAAIPCTLSDDIQQALWRKLVINNGVNPLSALTWLTTRSMTQDPVLKEIVREMMAETVRAAQQLDVGLTAQDAADMFRLISEFDDIKTSMLVDREKGRPLEVDEICLPVIEHCRQAGQPAQTTERIHRLLLTSLVHGV</sequence>